<evidence type="ECO:0000313" key="4">
    <source>
        <dbReference type="EMBL" id="RIA81465.1"/>
    </source>
</evidence>
<feature type="compositionally biased region" description="Low complexity" evidence="1">
    <location>
        <begin position="1123"/>
        <end position="1133"/>
    </location>
</feature>
<dbReference type="Pfam" id="PF12505">
    <property type="entry name" value="DUF3712"/>
    <property type="match status" value="2"/>
</dbReference>
<comment type="caution">
    <text evidence="4">The sequence shown here is derived from an EMBL/GenBank/DDBJ whole genome shotgun (WGS) entry which is preliminary data.</text>
</comment>
<keyword evidence="2" id="KW-0472">Membrane</keyword>
<dbReference type="InterPro" id="IPR022185">
    <property type="entry name" value="DUF3712"/>
</dbReference>
<protein>
    <recommendedName>
        <fullName evidence="3">Tag1-like fourth Ig-like domain-containing protein</fullName>
    </recommendedName>
</protein>
<accession>A0A397SAZ9</accession>
<organism evidence="4 5">
    <name type="scientific">Glomus cerebriforme</name>
    <dbReference type="NCBI Taxonomy" id="658196"/>
    <lineage>
        <taxon>Eukaryota</taxon>
        <taxon>Fungi</taxon>
        <taxon>Fungi incertae sedis</taxon>
        <taxon>Mucoromycota</taxon>
        <taxon>Glomeromycotina</taxon>
        <taxon>Glomeromycetes</taxon>
        <taxon>Glomerales</taxon>
        <taxon>Glomeraceae</taxon>
        <taxon>Glomus</taxon>
    </lineage>
</organism>
<feature type="region of interest" description="Disordered" evidence="1">
    <location>
        <begin position="1"/>
        <end position="27"/>
    </location>
</feature>
<dbReference type="OrthoDB" id="10039566at2759"/>
<evidence type="ECO:0000256" key="1">
    <source>
        <dbReference type="SAM" id="MobiDB-lite"/>
    </source>
</evidence>
<feature type="domain" description="Tag1-like fourth Ig-like" evidence="3">
    <location>
        <begin position="544"/>
        <end position="646"/>
    </location>
</feature>
<dbReference type="AlphaFoldDB" id="A0A397SAZ9"/>
<sequence>MSNFESSRTEGTDSIIPMSDVPDSDSFIQSSYAEDSAYTYSTTGIDDSSVIDSTHITDSNYHAEEPPKKTQNVSSKDNRTNTTTPFYQRRRFWAMCLAITVVLAAIFIPLLFLVIIPSTAQNAVKKSKIDFDAINITNPTNTSFDTNMLGAASGTGPFKAKISFTGPLEIFYNNNELGSVELESFDVSQGKGTVIGKDKTFTISNKPSFNEFTSNVLKVKSFVWTLKGTASVRALGMNINNIKVNKDITIPGSNGFITNLLDLNITENPDKSLNIIALTSIYNPSPIGIEVGDITIQLQYNQTIISTTTAKDVFLGTKETKMSMAGVVTTPTSDNDRINFIKIVNSYLTNKPINTTAKILSILPKNGPVDWLNAAVENLPLTAVIGNQTNPPKIITGIDFGNIDLKFSADDPYSPTISSTNTTATFTLPFNINFKILSVGQKLTMYSKDKAIATIETPEGTVDSSATAISMNIPETKIQVLDKDAFSDLLVALTTTKGTDIVVAGSTDIHVTTDILGESPIQGLPFNLTTNIQGFNQFNDDGQPPVINNINILAGTSDQLIMNLNVNLTNPSKYSTSIGKVKFYMYYKDQKIGSAETILSVAPGVNPLEVIATLDDPENNIGKEILTSFIAGEEITVNIKGGDDSTNITSLVPAFKAINIQSVIPPTKLPLFGGTKIQINQQTATTNISTGIVQLQNPFQAPISIYTMNSSVTFGGNVLGTLEQDIRDNPIFIPGNTVKTLQLPVKMNVDPVTTFSMVRNLALQAHLDVTVFDSLCGLMKIDVPGADLNAKPTPEAVQSFDLAKFITTALAVIPTTLNLNAQVAIGYYPMTIELKQDIYTETDNSVVQMIPALAIPLVSDTMQQSQMNIDSIFIQNIDVNSFDTAVIGTISNSGPIPSTVNFPNGVQVSSENVLLGTSFIPNITSDPLAGDTKLNYVGKFVIADTSAFAAYGEKLFAGDSASTDLSADNVMVTAFGLSIGPISFKKSSSYTGFSGMKQFSMDGFSLTPELTIAASVTNPSNIGAELGKVVFNILVGNSTLSTVTGDNVIIAPKNVSHITLHGSINVADPSLLSIFSSSPPPVTVQGVSITPPKATGEVEWLTSTFKSLSLPIDPKLLFSALTQNPAQPQNPAIPQNPTPPQT</sequence>
<dbReference type="Pfam" id="PF26150">
    <property type="entry name" value="LEA-2_4"/>
    <property type="match status" value="1"/>
</dbReference>
<name>A0A397SAZ9_9GLOM</name>
<dbReference type="PANTHER" id="PTHR35895">
    <property type="entry name" value="CHROMOSOME 16, WHOLE GENOME SHOTGUN SEQUENCE"/>
    <property type="match status" value="1"/>
</dbReference>
<feature type="region of interest" description="Disordered" evidence="1">
    <location>
        <begin position="58"/>
        <end position="81"/>
    </location>
</feature>
<dbReference type="GO" id="GO:0000329">
    <property type="term" value="C:fungal-type vacuole membrane"/>
    <property type="evidence" value="ECO:0007669"/>
    <property type="project" value="InterPro"/>
</dbReference>
<reference evidence="4 5" key="1">
    <citation type="submission" date="2018-06" db="EMBL/GenBank/DDBJ databases">
        <title>Comparative genomics reveals the genomic features of Rhizophagus irregularis, R. cerebriforme, R. diaphanum and Gigaspora rosea, and their symbiotic lifestyle signature.</title>
        <authorList>
            <person name="Morin E."/>
            <person name="San Clemente H."/>
            <person name="Chen E.C.H."/>
            <person name="De La Providencia I."/>
            <person name="Hainaut M."/>
            <person name="Kuo A."/>
            <person name="Kohler A."/>
            <person name="Murat C."/>
            <person name="Tang N."/>
            <person name="Roy S."/>
            <person name="Loubradou J."/>
            <person name="Henrissat B."/>
            <person name="Grigoriev I.V."/>
            <person name="Corradi N."/>
            <person name="Roux C."/>
            <person name="Martin F.M."/>
        </authorList>
    </citation>
    <scope>NUCLEOTIDE SEQUENCE [LARGE SCALE GENOMIC DNA]</scope>
    <source>
        <strain evidence="4 5">DAOM 227022</strain>
    </source>
</reference>
<keyword evidence="2" id="KW-0812">Transmembrane</keyword>
<proteinExistence type="predicted"/>
<keyword evidence="5" id="KW-1185">Reference proteome</keyword>
<dbReference type="PANTHER" id="PTHR35895:SF1">
    <property type="entry name" value="LIPID-BINDING SERUM GLYCOPROTEIN C-TERMINAL DOMAIN-CONTAINING PROTEIN"/>
    <property type="match status" value="1"/>
</dbReference>
<feature type="compositionally biased region" description="Polar residues" evidence="1">
    <location>
        <begin position="69"/>
        <end position="81"/>
    </location>
</feature>
<feature type="transmembrane region" description="Helical" evidence="2">
    <location>
        <begin position="92"/>
        <end position="116"/>
    </location>
</feature>
<gene>
    <name evidence="4" type="ORF">C1645_881606</name>
</gene>
<feature type="region of interest" description="Disordered" evidence="1">
    <location>
        <begin position="1123"/>
        <end position="1142"/>
    </location>
</feature>
<dbReference type="InterPro" id="IPR046368">
    <property type="entry name" value="Tag1"/>
</dbReference>
<dbReference type="InterPro" id="IPR059065">
    <property type="entry name" value="Ig_Tag1-like_4th"/>
</dbReference>
<evidence type="ECO:0000313" key="5">
    <source>
        <dbReference type="Proteomes" id="UP000265703"/>
    </source>
</evidence>
<evidence type="ECO:0000256" key="2">
    <source>
        <dbReference type="SAM" id="Phobius"/>
    </source>
</evidence>
<keyword evidence="2" id="KW-1133">Transmembrane helix</keyword>
<dbReference type="STRING" id="658196.A0A397SAZ9"/>
<dbReference type="EMBL" id="QKYT01000793">
    <property type="protein sequence ID" value="RIA81465.1"/>
    <property type="molecule type" value="Genomic_DNA"/>
</dbReference>
<evidence type="ECO:0000259" key="3">
    <source>
        <dbReference type="Pfam" id="PF26150"/>
    </source>
</evidence>
<dbReference type="Proteomes" id="UP000265703">
    <property type="component" value="Unassembled WGS sequence"/>
</dbReference>